<accession>A0ABX2XRN6</accession>
<gene>
    <name evidence="1" type="ORF">FLP_06865</name>
</gene>
<evidence type="ECO:0000313" key="2">
    <source>
        <dbReference type="Proteomes" id="UP000093343"/>
    </source>
</evidence>
<reference evidence="2" key="1">
    <citation type="submission" date="2016-03" db="EMBL/GenBank/DDBJ databases">
        <title>Draft genome sequence of Paenibacillus glacialis DSM 22343.</title>
        <authorList>
            <person name="Shin S.-K."/>
            <person name="Yi H."/>
        </authorList>
    </citation>
    <scope>NUCLEOTIDE SEQUENCE [LARGE SCALE GENOMIC DNA]</scope>
    <source>
        <strain evidence="2">CCUG 60099</strain>
    </source>
</reference>
<comment type="caution">
    <text evidence="1">The sequence shown here is derived from an EMBL/GenBank/DDBJ whole genome shotgun (WGS) entry which is preliminary data.</text>
</comment>
<sequence>MWLILSFSLVTFYFFLPQIKRIRKDFFSFFFSLADLADYADLNLFNHFICCYLFTEIWKNKSA</sequence>
<protein>
    <submittedName>
        <fullName evidence="1">Uncharacterized protein</fullName>
    </submittedName>
</protein>
<organism evidence="1 2">
    <name type="scientific">Flavobacterium piscis</name>
    <dbReference type="NCBI Taxonomy" id="1114874"/>
    <lineage>
        <taxon>Bacteria</taxon>
        <taxon>Pseudomonadati</taxon>
        <taxon>Bacteroidota</taxon>
        <taxon>Flavobacteriia</taxon>
        <taxon>Flavobacteriales</taxon>
        <taxon>Flavobacteriaceae</taxon>
        <taxon>Flavobacterium</taxon>
    </lineage>
</organism>
<dbReference type="EMBL" id="LVEN01000010">
    <property type="protein sequence ID" value="OCB76404.1"/>
    <property type="molecule type" value="Genomic_DNA"/>
</dbReference>
<evidence type="ECO:0000313" key="1">
    <source>
        <dbReference type="EMBL" id="OCB76404.1"/>
    </source>
</evidence>
<name>A0ABX2XRN6_9FLAO</name>
<dbReference type="Proteomes" id="UP000093343">
    <property type="component" value="Unassembled WGS sequence"/>
</dbReference>
<keyword evidence="2" id="KW-1185">Reference proteome</keyword>
<proteinExistence type="predicted"/>